<feature type="domain" description="SEA" evidence="17">
    <location>
        <begin position="84"/>
        <end position="205"/>
    </location>
</feature>
<feature type="disulfide bond" evidence="13">
    <location>
        <begin position="542"/>
        <end position="557"/>
    </location>
</feature>
<feature type="disulfide bond" evidence="13">
    <location>
        <begin position="523"/>
        <end position="535"/>
    </location>
</feature>
<dbReference type="SUPFAM" id="SSF50494">
    <property type="entry name" value="Trypsin-like serine proteases"/>
    <property type="match status" value="1"/>
</dbReference>
<dbReference type="PRINTS" id="PR00261">
    <property type="entry name" value="LDLRECEPTOR"/>
</dbReference>
<dbReference type="AlphaFoldDB" id="A0A8C4T4T8"/>
<dbReference type="PROSITE" id="PS50024">
    <property type="entry name" value="SEA"/>
    <property type="match status" value="1"/>
</dbReference>
<feature type="disulfide bond" evidence="13">
    <location>
        <begin position="458"/>
        <end position="476"/>
    </location>
</feature>
<keyword evidence="4" id="KW-0732">Signal</keyword>
<dbReference type="PROSITE" id="PS01180">
    <property type="entry name" value="CUB"/>
    <property type="match status" value="2"/>
</dbReference>
<keyword evidence="7 14" id="KW-0720">Serine protease</keyword>
<dbReference type="PANTHER" id="PTHR24252:SF17">
    <property type="entry name" value="SUPPRESSOR OF TUMORIGENICITY 14 PROTEIN HOMOLOG-RELATED"/>
    <property type="match status" value="1"/>
</dbReference>
<evidence type="ECO:0000259" key="16">
    <source>
        <dbReference type="PROSITE" id="PS01180"/>
    </source>
</evidence>
<keyword evidence="20" id="KW-1185">Reference proteome</keyword>
<dbReference type="GeneTree" id="ENSGT00940000155418"/>
<evidence type="ECO:0000256" key="3">
    <source>
        <dbReference type="ARBA" id="ARBA00022692"/>
    </source>
</evidence>
<dbReference type="InterPro" id="IPR035914">
    <property type="entry name" value="Sperma_CUB_dom_sf"/>
</dbReference>
<proteinExistence type="predicted"/>
<evidence type="ECO:0000256" key="8">
    <source>
        <dbReference type="ARBA" id="ARBA00022968"/>
    </source>
</evidence>
<dbReference type="SUPFAM" id="SSF57424">
    <property type="entry name" value="LDL receptor-like module"/>
    <property type="match status" value="3"/>
</dbReference>
<feature type="disulfide bond" evidence="13">
    <location>
        <begin position="487"/>
        <end position="499"/>
    </location>
</feature>
<evidence type="ECO:0000256" key="13">
    <source>
        <dbReference type="PROSITE-ProRule" id="PRU00124"/>
    </source>
</evidence>
<dbReference type="InterPro" id="IPR002172">
    <property type="entry name" value="LDrepeatLR_classA_rpt"/>
</dbReference>
<evidence type="ECO:0000256" key="6">
    <source>
        <dbReference type="ARBA" id="ARBA00022801"/>
    </source>
</evidence>
<dbReference type="InterPro" id="IPR001254">
    <property type="entry name" value="Trypsin_dom"/>
</dbReference>
<feature type="disulfide bond" evidence="13">
    <location>
        <begin position="564"/>
        <end position="576"/>
    </location>
</feature>
<dbReference type="PROSITE" id="PS00134">
    <property type="entry name" value="TRYPSIN_HIS"/>
    <property type="match status" value="1"/>
</dbReference>
<evidence type="ECO:0000256" key="2">
    <source>
        <dbReference type="ARBA" id="ARBA00022670"/>
    </source>
</evidence>
<keyword evidence="8" id="KW-0735">Signal-anchor</keyword>
<dbReference type="Ensembl" id="ENSECRT00000026826.1">
    <property type="protein sequence ID" value="ENSECRP00000026280.1"/>
    <property type="gene ID" value="ENSECRG00000017758.1"/>
</dbReference>
<accession>A0A8C4T4T8</accession>
<dbReference type="FunFam" id="4.10.400.10:FF:000065">
    <property type="entry name" value="Transmembrane protease serine 7"/>
    <property type="match status" value="1"/>
</dbReference>
<dbReference type="InterPro" id="IPR009003">
    <property type="entry name" value="Peptidase_S1_PA"/>
</dbReference>
<dbReference type="GO" id="GO:0016020">
    <property type="term" value="C:membrane"/>
    <property type="evidence" value="ECO:0007669"/>
    <property type="project" value="UniProtKB-SubCell"/>
</dbReference>
<evidence type="ECO:0000256" key="15">
    <source>
        <dbReference type="SAM" id="Phobius"/>
    </source>
</evidence>
<evidence type="ECO:0000256" key="1">
    <source>
        <dbReference type="ARBA" id="ARBA00004606"/>
    </source>
</evidence>
<evidence type="ECO:0000259" key="17">
    <source>
        <dbReference type="PROSITE" id="PS50024"/>
    </source>
</evidence>
<dbReference type="FunFam" id="2.40.10.10:FF:000003">
    <property type="entry name" value="Transmembrane serine protease 3"/>
    <property type="match status" value="1"/>
</dbReference>
<evidence type="ECO:0000313" key="20">
    <source>
        <dbReference type="Proteomes" id="UP000694620"/>
    </source>
</evidence>
<organism evidence="19 20">
    <name type="scientific">Erpetoichthys calabaricus</name>
    <name type="common">Rope fish</name>
    <name type="synonym">Calamoichthys calabaricus</name>
    <dbReference type="NCBI Taxonomy" id="27687"/>
    <lineage>
        <taxon>Eukaryota</taxon>
        <taxon>Metazoa</taxon>
        <taxon>Chordata</taxon>
        <taxon>Craniata</taxon>
        <taxon>Vertebrata</taxon>
        <taxon>Euteleostomi</taxon>
        <taxon>Actinopterygii</taxon>
        <taxon>Polypteriformes</taxon>
        <taxon>Polypteridae</taxon>
        <taxon>Erpetoichthys</taxon>
    </lineage>
</organism>
<keyword evidence="5" id="KW-0677">Repeat</keyword>
<evidence type="ECO:0000256" key="10">
    <source>
        <dbReference type="ARBA" id="ARBA00023136"/>
    </source>
</evidence>
<feature type="disulfide bond" evidence="13">
    <location>
        <begin position="530"/>
        <end position="548"/>
    </location>
</feature>
<protein>
    <submittedName>
        <fullName evidence="19">ST14 transmembrane serine protease matriptase</fullName>
    </submittedName>
</protein>
<dbReference type="GO" id="GO:0009566">
    <property type="term" value="P:fertilization"/>
    <property type="evidence" value="ECO:0007669"/>
    <property type="project" value="UniProtKB-ARBA"/>
</dbReference>
<evidence type="ECO:0000256" key="12">
    <source>
        <dbReference type="ARBA" id="ARBA00023180"/>
    </source>
</evidence>
<dbReference type="PROSITE" id="PS00135">
    <property type="entry name" value="TRYPSIN_SER"/>
    <property type="match status" value="1"/>
</dbReference>
<name>A0A8C4T4T8_ERPCA</name>
<dbReference type="CDD" id="cd00190">
    <property type="entry name" value="Tryp_SPc"/>
    <property type="match status" value="1"/>
</dbReference>
<dbReference type="InterPro" id="IPR036364">
    <property type="entry name" value="SEA_dom_sf"/>
</dbReference>
<dbReference type="SMART" id="SM00192">
    <property type="entry name" value="LDLa"/>
    <property type="match status" value="4"/>
</dbReference>
<feature type="disulfide bond" evidence="13">
    <location>
        <begin position="494"/>
        <end position="512"/>
    </location>
</feature>
<feature type="transmembrane region" description="Helical" evidence="15">
    <location>
        <begin position="35"/>
        <end position="59"/>
    </location>
</feature>
<evidence type="ECO:0000313" key="19">
    <source>
        <dbReference type="Ensembl" id="ENSECRP00000026280.1"/>
    </source>
</evidence>
<dbReference type="GO" id="GO:0004252">
    <property type="term" value="F:serine-type endopeptidase activity"/>
    <property type="evidence" value="ECO:0007669"/>
    <property type="project" value="InterPro"/>
</dbReference>
<reference evidence="19" key="1">
    <citation type="submission" date="2021-06" db="EMBL/GenBank/DDBJ databases">
        <authorList>
            <consortium name="Wellcome Sanger Institute Data Sharing"/>
        </authorList>
    </citation>
    <scope>NUCLEOTIDE SEQUENCE [LARGE SCALE GENOMIC DNA]</scope>
</reference>
<evidence type="ECO:0000259" key="18">
    <source>
        <dbReference type="PROSITE" id="PS50240"/>
    </source>
</evidence>
<keyword evidence="10 15" id="KW-0472">Membrane</keyword>
<evidence type="ECO:0000256" key="9">
    <source>
        <dbReference type="ARBA" id="ARBA00022989"/>
    </source>
</evidence>
<sequence>MGSVAHYEPQERNGRNERVTFLTEKEKMAPKNCKMVLIIAVILFFIIAAAVAGFLIWFFTAKPTQLKASTSPTSTMVAPPPSDAVRAYSGQMVISNINYTNDLEDSSSLQFQDISGDLQDHLGNLFGQDKLLSKYYNRSSIIGYSEGSVVSYVWVQFDIPAADLDVLPQFTDNRVMGVLRSRRVQSRRFGQDLMVSSLTLSSTDPRLVRTPDDKSCFYALTANDKDQEFTSPGYPSPGYQSGTRCHWQIRASKGKVIALSFPIFNIEDDCMGDFVAIYNSLCPENRNAITQKCGNRPPSNPLQVISSGNVMLVSFVSDSTVQQPGFRALFRQVPPILACDQTLSGLSGNFTSPNYPSFYPPNLSCLYTIQVPQGMRIRMKFSMFRMKEPDTDQGSCKKDYVEIMSKRYCGERSVLQLASTTNVLQVKFYSDSSYTDKGFEASYSAFNPSNPCPGEFTCKAGNCVPSSLRCDGWNDCGDLSDEVGCQCDADQFSCKNGMCKPKYWVCDRVNDCGDGSDEMECSCDPDQWKCNNGVCISKSKLCDAVKDCSDGSDESSCDNSTGICTDFTFKCKNNKCVNCANAECDGKEDCEDGSDEENCNCGIRPYKHNRIVGGTDADIGEWPWQVSLHFQTNGHTCAASIISERWLVSASHCFSTSNPDNALPENWQTYSGMRDQQEMNSVQQRKIKRIITHKNYNSMNFDNDIALLELAAPLEFTNTIHSICLPDSSHTFPPGKPCWVTGWGALAEDGMLAQVLQKAQVKIINDTVCNEVTEGQVTSRMMCSGYLTGGVDACQGDSGGPLSCQEESGKWFLGGIVSWGEGCARKNKPGVYTRVTKLRQWIKEQTGI</sequence>
<keyword evidence="3 15" id="KW-0812">Transmembrane</keyword>
<dbReference type="SMART" id="SM00042">
    <property type="entry name" value="CUB"/>
    <property type="match status" value="2"/>
</dbReference>
<evidence type="ECO:0000256" key="7">
    <source>
        <dbReference type="ARBA" id="ARBA00022825"/>
    </source>
</evidence>
<dbReference type="InterPro" id="IPR018114">
    <property type="entry name" value="TRYPSIN_HIS"/>
</dbReference>
<keyword evidence="11 13" id="KW-1015">Disulfide bond</keyword>
<evidence type="ECO:0000256" key="5">
    <source>
        <dbReference type="ARBA" id="ARBA00022737"/>
    </source>
</evidence>
<feature type="disulfide bond" evidence="13">
    <location>
        <begin position="470"/>
        <end position="485"/>
    </location>
</feature>
<dbReference type="Gene3D" id="2.60.120.290">
    <property type="entry name" value="Spermadhesin, CUB domain"/>
    <property type="match status" value="2"/>
</dbReference>
<dbReference type="GeneID" id="114667241"/>
<dbReference type="Gene3D" id="2.40.10.10">
    <property type="entry name" value="Trypsin-like serine proteases"/>
    <property type="match status" value="2"/>
</dbReference>
<dbReference type="PROSITE" id="PS50240">
    <property type="entry name" value="TRYPSIN_DOM"/>
    <property type="match status" value="1"/>
</dbReference>
<dbReference type="OrthoDB" id="6380398at2759"/>
<dbReference type="InterPro" id="IPR000859">
    <property type="entry name" value="CUB_dom"/>
</dbReference>
<dbReference type="FunFam" id="2.60.120.290:FF:000005">
    <property type="entry name" value="Procollagen C-endopeptidase enhancer 1"/>
    <property type="match status" value="1"/>
</dbReference>
<keyword evidence="2 14" id="KW-0645">Protease</keyword>
<dbReference type="PROSITE" id="PS50068">
    <property type="entry name" value="LDLRA_2"/>
    <property type="match status" value="4"/>
</dbReference>
<dbReference type="FunFam" id="2.60.120.290:FF:000003">
    <property type="entry name" value="Neuropilin"/>
    <property type="match status" value="1"/>
</dbReference>
<evidence type="ECO:0000256" key="14">
    <source>
        <dbReference type="RuleBase" id="RU363034"/>
    </source>
</evidence>
<dbReference type="InterPro" id="IPR036055">
    <property type="entry name" value="LDL_receptor-like_sf"/>
</dbReference>
<reference evidence="19" key="2">
    <citation type="submission" date="2025-08" db="UniProtKB">
        <authorList>
            <consortium name="Ensembl"/>
        </authorList>
    </citation>
    <scope>IDENTIFICATION</scope>
</reference>
<keyword evidence="12" id="KW-0325">Glycoprotein</keyword>
<feature type="disulfide bond" evidence="13">
    <location>
        <begin position="506"/>
        <end position="521"/>
    </location>
</feature>
<dbReference type="Pfam" id="PF00057">
    <property type="entry name" value="Ldl_recept_a"/>
    <property type="match status" value="4"/>
</dbReference>
<dbReference type="CDD" id="cd00112">
    <property type="entry name" value="LDLa"/>
    <property type="match status" value="4"/>
</dbReference>
<dbReference type="PROSITE" id="PS01209">
    <property type="entry name" value="LDLRA_1"/>
    <property type="match status" value="1"/>
</dbReference>
<feature type="domain" description="Peptidase S1" evidence="18">
    <location>
        <begin position="611"/>
        <end position="847"/>
    </location>
</feature>
<dbReference type="Pfam" id="PF00089">
    <property type="entry name" value="Trypsin"/>
    <property type="match status" value="1"/>
</dbReference>
<dbReference type="FunFam" id="4.10.400.10:FF:000034">
    <property type="entry name" value="Low-density lipoprotein receptor-related protein 2"/>
    <property type="match status" value="1"/>
</dbReference>
<feature type="domain" description="CUB" evidence="16">
    <location>
        <begin position="339"/>
        <end position="446"/>
    </location>
</feature>
<dbReference type="Gene3D" id="4.10.400.10">
    <property type="entry name" value="Low-density Lipoprotein Receptor"/>
    <property type="match status" value="4"/>
</dbReference>
<dbReference type="GO" id="GO:0006508">
    <property type="term" value="P:proteolysis"/>
    <property type="evidence" value="ECO:0007669"/>
    <property type="project" value="UniProtKB-KW"/>
</dbReference>
<feature type="domain" description="CUB" evidence="16">
    <location>
        <begin position="216"/>
        <end position="333"/>
    </location>
</feature>
<evidence type="ECO:0000256" key="11">
    <source>
        <dbReference type="ARBA" id="ARBA00023157"/>
    </source>
</evidence>
<dbReference type="Pfam" id="PF01390">
    <property type="entry name" value="SEA"/>
    <property type="match status" value="1"/>
</dbReference>
<dbReference type="InterPro" id="IPR000082">
    <property type="entry name" value="SEA_dom"/>
</dbReference>
<evidence type="ECO:0000256" key="4">
    <source>
        <dbReference type="ARBA" id="ARBA00022729"/>
    </source>
</evidence>
<comment type="caution">
    <text evidence="13">Lacks conserved residue(s) required for the propagation of feature annotation.</text>
</comment>
<comment type="subcellular location">
    <subcellularLocation>
        <location evidence="1">Membrane</location>
        <topology evidence="1">Single-pass type II membrane protein</topology>
    </subcellularLocation>
</comment>
<dbReference type="InterPro" id="IPR043504">
    <property type="entry name" value="Peptidase_S1_PA_chymotrypsin"/>
</dbReference>
<feature type="disulfide bond" evidence="13">
    <location>
        <begin position="584"/>
        <end position="599"/>
    </location>
</feature>
<dbReference type="CDD" id="cd00041">
    <property type="entry name" value="CUB"/>
    <property type="match status" value="2"/>
</dbReference>
<dbReference type="PANTHER" id="PTHR24252">
    <property type="entry name" value="ACROSIN-RELATED"/>
    <property type="match status" value="1"/>
</dbReference>
<keyword evidence="9 15" id="KW-1133">Transmembrane helix</keyword>
<keyword evidence="6 14" id="KW-0378">Hydrolase</keyword>
<dbReference type="Proteomes" id="UP000694620">
    <property type="component" value="Chromosome 17"/>
</dbReference>
<dbReference type="SUPFAM" id="SSF49854">
    <property type="entry name" value="Spermadhesin, CUB domain"/>
    <property type="match status" value="2"/>
</dbReference>
<dbReference type="Gene3D" id="3.30.70.960">
    <property type="entry name" value="SEA domain"/>
    <property type="match status" value="1"/>
</dbReference>
<dbReference type="InterPro" id="IPR033116">
    <property type="entry name" value="TRYPSIN_SER"/>
</dbReference>
<gene>
    <name evidence="19" type="primary">st14</name>
</gene>
<dbReference type="Pfam" id="PF00431">
    <property type="entry name" value="CUB"/>
    <property type="match status" value="2"/>
</dbReference>
<dbReference type="SMART" id="SM00020">
    <property type="entry name" value="Tryp_SPc"/>
    <property type="match status" value="1"/>
</dbReference>
<dbReference type="SUPFAM" id="SSF82671">
    <property type="entry name" value="SEA domain"/>
    <property type="match status" value="1"/>
</dbReference>
<dbReference type="RefSeq" id="XP_028678300.1">
    <property type="nucleotide sequence ID" value="XM_028822467.2"/>
</dbReference>
<dbReference type="InterPro" id="IPR023415">
    <property type="entry name" value="LDLR_class-A_CS"/>
</dbReference>
<reference evidence="19" key="3">
    <citation type="submission" date="2025-09" db="UniProtKB">
        <authorList>
            <consortium name="Ensembl"/>
        </authorList>
    </citation>
    <scope>IDENTIFICATION</scope>
</reference>